<evidence type="ECO:0000256" key="1">
    <source>
        <dbReference type="SAM" id="MobiDB-lite"/>
    </source>
</evidence>
<reference evidence="2" key="1">
    <citation type="submission" date="2018-11" db="EMBL/GenBank/DDBJ databases">
        <authorList>
            <consortium name="Pathogen Informatics"/>
        </authorList>
    </citation>
    <scope>NUCLEOTIDE SEQUENCE</scope>
</reference>
<gene>
    <name evidence="2" type="ORF">PXEA_LOCUS21458</name>
</gene>
<sequence length="118" mass="11872">MGDTKCSITKCPVESKVSVVLELGDNKNASAKPKSSVPISNSGGSIASSLIERDAAIAASLEAPLRRSSRGKGRAGNNTGAGNGSTGGASTGSDDRIQSCVVGGVEYRAGKHNLLNIK</sequence>
<protein>
    <submittedName>
        <fullName evidence="2">Uncharacterized protein</fullName>
    </submittedName>
</protein>
<evidence type="ECO:0000313" key="2">
    <source>
        <dbReference type="EMBL" id="VEL28018.1"/>
    </source>
</evidence>
<feature type="region of interest" description="Disordered" evidence="1">
    <location>
        <begin position="24"/>
        <end position="43"/>
    </location>
</feature>
<feature type="compositionally biased region" description="Gly residues" evidence="1">
    <location>
        <begin position="79"/>
        <end position="90"/>
    </location>
</feature>
<evidence type="ECO:0000313" key="3">
    <source>
        <dbReference type="Proteomes" id="UP000784294"/>
    </source>
</evidence>
<feature type="region of interest" description="Disordered" evidence="1">
    <location>
        <begin position="61"/>
        <end position="95"/>
    </location>
</feature>
<organism evidence="2 3">
    <name type="scientific">Protopolystoma xenopodis</name>
    <dbReference type="NCBI Taxonomy" id="117903"/>
    <lineage>
        <taxon>Eukaryota</taxon>
        <taxon>Metazoa</taxon>
        <taxon>Spiralia</taxon>
        <taxon>Lophotrochozoa</taxon>
        <taxon>Platyhelminthes</taxon>
        <taxon>Monogenea</taxon>
        <taxon>Polyopisthocotylea</taxon>
        <taxon>Polystomatidea</taxon>
        <taxon>Polystomatidae</taxon>
        <taxon>Protopolystoma</taxon>
    </lineage>
</organism>
<dbReference type="AlphaFoldDB" id="A0A3S5BKS5"/>
<name>A0A3S5BKS5_9PLAT</name>
<accession>A0A3S5BKS5</accession>
<comment type="caution">
    <text evidence="2">The sequence shown here is derived from an EMBL/GenBank/DDBJ whole genome shotgun (WGS) entry which is preliminary data.</text>
</comment>
<dbReference type="EMBL" id="CAAALY010091725">
    <property type="protein sequence ID" value="VEL28018.1"/>
    <property type="molecule type" value="Genomic_DNA"/>
</dbReference>
<keyword evidence="3" id="KW-1185">Reference proteome</keyword>
<dbReference type="Proteomes" id="UP000784294">
    <property type="component" value="Unassembled WGS sequence"/>
</dbReference>
<proteinExistence type="predicted"/>